<dbReference type="EMBL" id="JAZDUA010000288">
    <property type="protein sequence ID" value="KAK7862106.1"/>
    <property type="molecule type" value="Genomic_DNA"/>
</dbReference>
<dbReference type="PANTHER" id="PTHR11161:SF0">
    <property type="entry name" value="O-ACYLTRANSFERASE LIKE PROTEIN"/>
    <property type="match status" value="1"/>
</dbReference>
<keyword evidence="5" id="KW-1185">Reference proteome</keyword>
<feature type="compositionally biased region" description="Gly residues" evidence="1">
    <location>
        <begin position="221"/>
        <end position="232"/>
    </location>
</feature>
<gene>
    <name evidence="4" type="ORF">R5R35_012232</name>
</gene>
<dbReference type="AlphaFoldDB" id="A0AAN9VFV0"/>
<evidence type="ECO:0000313" key="5">
    <source>
        <dbReference type="Proteomes" id="UP001378592"/>
    </source>
</evidence>
<evidence type="ECO:0000313" key="4">
    <source>
        <dbReference type="EMBL" id="KAK7862106.1"/>
    </source>
</evidence>
<dbReference type="Pfam" id="PF20146">
    <property type="entry name" value="NRF"/>
    <property type="match status" value="1"/>
</dbReference>
<dbReference type="InterPro" id="IPR006621">
    <property type="entry name" value="Nose-resist-to-fluoxetine_N"/>
</dbReference>
<evidence type="ECO:0000256" key="1">
    <source>
        <dbReference type="SAM" id="MobiDB-lite"/>
    </source>
</evidence>
<dbReference type="InterPro" id="IPR052728">
    <property type="entry name" value="O2_lipid_transport_reg"/>
</dbReference>
<reference evidence="4 5" key="1">
    <citation type="submission" date="2024-03" db="EMBL/GenBank/DDBJ databases">
        <title>The genome assembly and annotation of the cricket Gryllus longicercus Weissman &amp; Gray.</title>
        <authorList>
            <person name="Szrajer S."/>
            <person name="Gray D."/>
            <person name="Ylla G."/>
        </authorList>
    </citation>
    <scope>NUCLEOTIDE SEQUENCE [LARGE SCALE GENOMIC DNA]</scope>
    <source>
        <strain evidence="4">DAG 2021-001</strain>
        <tissue evidence="4">Whole body minus gut</tissue>
    </source>
</reference>
<keyword evidence="2" id="KW-1133">Transmembrane helix</keyword>
<comment type="caution">
    <text evidence="4">The sequence shown here is derived from an EMBL/GenBank/DDBJ whole genome shotgun (WGS) entry which is preliminary data.</text>
</comment>
<keyword evidence="2" id="KW-0472">Membrane</keyword>
<name>A0AAN9VFV0_9ORTH</name>
<feature type="region of interest" description="Disordered" evidence="1">
    <location>
        <begin position="203"/>
        <end position="240"/>
    </location>
</feature>
<dbReference type="SMART" id="SM00703">
    <property type="entry name" value="NRF"/>
    <property type="match status" value="1"/>
</dbReference>
<protein>
    <recommendedName>
        <fullName evidence="3">Nose resistant-to-fluoxetine protein N-terminal domain-containing protein</fullName>
    </recommendedName>
</protein>
<accession>A0AAN9VFV0</accession>
<sequence>MQGPRGDPEPKIVNVFEVLKEAAAGAAFWNDSSVAACAGDIRRVMDGALARERWALMMEDATAKLPEPLLGGLTLHLGDYDQCLRARSQAFAGRYCLAAAMGQRIATCVPSTCTWRSLDALLANGSAGVVRVPAHTCQAADDPFAFHPALVAFGVVVLLAVLNALGWFLLTYEGVRRRLPVGWQPSPETSNAMSPVTAWRKISGAPVSHPRPQTHSPEAEGAGGGDNAGNGDGSRNYSGSGASREVLAVKRVGVKDPGDWSWALSRMSALGGLRTLSMVSVVISHREWLMRNLPLLNKRDVSQRLVGWLHVYFQLGFLAVDTDCLAGCVLAYSFACTRRRHPRSLRQLRSWLPAFYLHRFIRYAHLLKCFKRVVRFL</sequence>
<evidence type="ECO:0000256" key="2">
    <source>
        <dbReference type="SAM" id="Phobius"/>
    </source>
</evidence>
<feature type="domain" description="Nose resistant-to-fluoxetine protein N-terminal" evidence="3">
    <location>
        <begin position="34"/>
        <end position="139"/>
    </location>
</feature>
<organism evidence="4 5">
    <name type="scientific">Gryllus longicercus</name>
    <dbReference type="NCBI Taxonomy" id="2509291"/>
    <lineage>
        <taxon>Eukaryota</taxon>
        <taxon>Metazoa</taxon>
        <taxon>Ecdysozoa</taxon>
        <taxon>Arthropoda</taxon>
        <taxon>Hexapoda</taxon>
        <taxon>Insecta</taxon>
        <taxon>Pterygota</taxon>
        <taxon>Neoptera</taxon>
        <taxon>Polyneoptera</taxon>
        <taxon>Orthoptera</taxon>
        <taxon>Ensifera</taxon>
        <taxon>Gryllidea</taxon>
        <taxon>Grylloidea</taxon>
        <taxon>Gryllidae</taxon>
        <taxon>Gryllinae</taxon>
        <taxon>Gryllus</taxon>
    </lineage>
</organism>
<evidence type="ECO:0000259" key="3">
    <source>
        <dbReference type="SMART" id="SM00703"/>
    </source>
</evidence>
<feature type="transmembrane region" description="Helical" evidence="2">
    <location>
        <begin position="145"/>
        <end position="170"/>
    </location>
</feature>
<dbReference type="PANTHER" id="PTHR11161">
    <property type="entry name" value="O-ACYLTRANSFERASE"/>
    <property type="match status" value="1"/>
</dbReference>
<keyword evidence="2" id="KW-0812">Transmembrane</keyword>
<proteinExistence type="predicted"/>
<dbReference type="Proteomes" id="UP001378592">
    <property type="component" value="Unassembled WGS sequence"/>
</dbReference>